<organism evidence="5 6">
    <name type="scientific">Candolleomyces eurysporus</name>
    <dbReference type="NCBI Taxonomy" id="2828524"/>
    <lineage>
        <taxon>Eukaryota</taxon>
        <taxon>Fungi</taxon>
        <taxon>Dikarya</taxon>
        <taxon>Basidiomycota</taxon>
        <taxon>Agaricomycotina</taxon>
        <taxon>Agaricomycetes</taxon>
        <taxon>Agaricomycetidae</taxon>
        <taxon>Agaricales</taxon>
        <taxon>Agaricineae</taxon>
        <taxon>Psathyrellaceae</taxon>
        <taxon>Candolleomyces</taxon>
    </lineage>
</organism>
<dbReference type="InterPro" id="IPR001680">
    <property type="entry name" value="WD40_rpt"/>
</dbReference>
<feature type="repeat" description="WD" evidence="3">
    <location>
        <begin position="125"/>
        <end position="156"/>
    </location>
</feature>
<dbReference type="SUPFAM" id="SSF50978">
    <property type="entry name" value="WD40 repeat-like"/>
    <property type="match status" value="1"/>
</dbReference>
<evidence type="ECO:0000313" key="6">
    <source>
        <dbReference type="Proteomes" id="UP001140091"/>
    </source>
</evidence>
<feature type="domain" description="WDR5-like beta-propeller" evidence="4">
    <location>
        <begin position="1"/>
        <end position="190"/>
    </location>
</feature>
<dbReference type="CDD" id="cd00200">
    <property type="entry name" value="WD40"/>
    <property type="match status" value="1"/>
</dbReference>
<evidence type="ECO:0000256" key="2">
    <source>
        <dbReference type="ARBA" id="ARBA00022737"/>
    </source>
</evidence>
<dbReference type="PROSITE" id="PS50082">
    <property type="entry name" value="WD_REPEATS_2"/>
    <property type="match status" value="4"/>
</dbReference>
<feature type="repeat" description="WD" evidence="3">
    <location>
        <begin position="78"/>
        <end position="109"/>
    </location>
</feature>
<dbReference type="InterPro" id="IPR015943">
    <property type="entry name" value="WD40/YVTN_repeat-like_dom_sf"/>
</dbReference>
<dbReference type="Gene3D" id="2.130.10.10">
    <property type="entry name" value="YVTN repeat-like/Quinoprotein amine dehydrogenase"/>
    <property type="match status" value="1"/>
</dbReference>
<proteinExistence type="predicted"/>
<dbReference type="InterPro" id="IPR019775">
    <property type="entry name" value="WD40_repeat_CS"/>
</dbReference>
<feature type="repeat" description="WD" evidence="3">
    <location>
        <begin position="1"/>
        <end position="24"/>
    </location>
</feature>
<reference evidence="5" key="1">
    <citation type="submission" date="2022-06" db="EMBL/GenBank/DDBJ databases">
        <title>Genome Sequence of Candolleomyces eurysporus.</title>
        <authorList>
            <person name="Buettner E."/>
        </authorList>
    </citation>
    <scope>NUCLEOTIDE SEQUENCE</scope>
    <source>
        <strain evidence="5">VTCC 930004</strain>
    </source>
</reference>
<dbReference type="PANTHER" id="PTHR19879">
    <property type="entry name" value="TRANSCRIPTION INITIATION FACTOR TFIID"/>
    <property type="match status" value="1"/>
</dbReference>
<keyword evidence="1 3" id="KW-0853">WD repeat</keyword>
<gene>
    <name evidence="5" type="ORF">H1R20_g8309</name>
</gene>
<dbReference type="OrthoDB" id="674604at2759"/>
<dbReference type="InterPro" id="IPR036322">
    <property type="entry name" value="WD40_repeat_dom_sf"/>
</dbReference>
<keyword evidence="2" id="KW-0677">Repeat</keyword>
<accession>A0A9W8JDC6</accession>
<evidence type="ECO:0000259" key="4">
    <source>
        <dbReference type="Pfam" id="PF25175"/>
    </source>
</evidence>
<dbReference type="PROSITE" id="PS50294">
    <property type="entry name" value="WD_REPEATS_REGION"/>
    <property type="match status" value="1"/>
</dbReference>
<evidence type="ECO:0000313" key="5">
    <source>
        <dbReference type="EMBL" id="KAJ2928810.1"/>
    </source>
</evidence>
<dbReference type="InterPro" id="IPR020472">
    <property type="entry name" value="WD40_PAC1"/>
</dbReference>
<dbReference type="SMART" id="SM00320">
    <property type="entry name" value="WD40"/>
    <property type="match status" value="4"/>
</dbReference>
<comment type="caution">
    <text evidence="5">The sequence shown here is derived from an EMBL/GenBank/DDBJ whole genome shotgun (WGS) entry which is preliminary data.</text>
</comment>
<name>A0A9W8JDC6_9AGAR</name>
<protein>
    <recommendedName>
        <fullName evidence="4">WDR5-like beta-propeller domain-containing protein</fullName>
    </recommendedName>
</protein>
<dbReference type="Proteomes" id="UP001140091">
    <property type="component" value="Unassembled WGS sequence"/>
</dbReference>
<dbReference type="InterPro" id="IPR059122">
    <property type="entry name" value="Beta-prop_WDR5-like"/>
</dbReference>
<evidence type="ECO:0000256" key="3">
    <source>
        <dbReference type="PROSITE-ProRule" id="PRU00221"/>
    </source>
</evidence>
<feature type="repeat" description="WD" evidence="3">
    <location>
        <begin position="25"/>
        <end position="66"/>
    </location>
</feature>
<feature type="non-terminal residue" evidence="5">
    <location>
        <position position="193"/>
    </location>
</feature>
<sequence>MLVSGGYDETVILWDIARAKPMRVLPAHSDPVTAVTFNHDGTLIVSCAMDGLMRIWDAESGQCLKTLVDDDNPICSYVQFTPNSRFVLCSTQDSTVRLWNYQTSRCVKTYTGHVNRTYCIPNAFVTTSSKGKFVVSGSEDGKIFIWDLQSRQVVQVLEGHRDVVLAIAAHPTRNIIASASMEKDLTIKLWVDT</sequence>
<dbReference type="EMBL" id="JANBPK010000919">
    <property type="protein sequence ID" value="KAJ2928810.1"/>
    <property type="molecule type" value="Genomic_DNA"/>
</dbReference>
<evidence type="ECO:0000256" key="1">
    <source>
        <dbReference type="ARBA" id="ARBA00022574"/>
    </source>
</evidence>
<dbReference type="AlphaFoldDB" id="A0A9W8JDC6"/>
<dbReference type="PANTHER" id="PTHR19879:SF1">
    <property type="entry name" value="CANNONBALL-RELATED"/>
    <property type="match status" value="1"/>
</dbReference>
<dbReference type="Pfam" id="PF25175">
    <property type="entry name" value="Beta-prop_WDR5"/>
    <property type="match status" value="1"/>
</dbReference>
<dbReference type="PROSITE" id="PS00678">
    <property type="entry name" value="WD_REPEATS_1"/>
    <property type="match status" value="3"/>
</dbReference>
<dbReference type="PRINTS" id="PR00320">
    <property type="entry name" value="GPROTEINBRPT"/>
</dbReference>
<keyword evidence="6" id="KW-1185">Reference proteome</keyword>